<dbReference type="Proteomes" id="UP000257039">
    <property type="component" value="Unassembled WGS sequence"/>
</dbReference>
<dbReference type="Gene3D" id="3.10.350.10">
    <property type="entry name" value="LysM domain"/>
    <property type="match status" value="1"/>
</dbReference>
<protein>
    <submittedName>
        <fullName evidence="1">LysM domain-containing protein</fullName>
    </submittedName>
</protein>
<dbReference type="RefSeq" id="WP_094788998.1">
    <property type="nucleotide sequence ID" value="NZ_NDXW01000001.1"/>
</dbReference>
<sequence length="235" mass="27030">MTNTKLIKHTVKPGECLIKIAKHYKSGHWELIYQHEKNADLRAKRPDPNRLLPGDEVYITVQDVKQQAFMEQRNTFVVKRANVFMSVQLKHPNGEVLPNQPYTLEIKPGEVWDGEHELTLENNQLTHTIRLQGCSDANGIAEQQIPVQASFGVLLFAPYPSLPRYQLTQVIKFGFMPHHDSPQGHMAMLKNRGYPVHKSDYHQTDLQISAVKAFKRDRKLTTDQDWQSKLVQSAQ</sequence>
<gene>
    <name evidence="1" type="ORF">B9G39_23595</name>
</gene>
<dbReference type="InterPro" id="IPR018392">
    <property type="entry name" value="LysM"/>
</dbReference>
<evidence type="ECO:0000313" key="2">
    <source>
        <dbReference type="Proteomes" id="UP000257039"/>
    </source>
</evidence>
<evidence type="ECO:0000313" key="1">
    <source>
        <dbReference type="EMBL" id="RDH46193.1"/>
    </source>
</evidence>
<comment type="caution">
    <text evidence="1">The sequence shown here is derived from an EMBL/GenBank/DDBJ whole genome shotgun (WGS) entry which is preliminary data.</text>
</comment>
<dbReference type="InterPro" id="IPR036779">
    <property type="entry name" value="LysM_dom_sf"/>
</dbReference>
<dbReference type="CDD" id="cd00118">
    <property type="entry name" value="LysM"/>
    <property type="match status" value="1"/>
</dbReference>
<accession>A0A4P9VRJ4</accession>
<name>A0A4P9VRJ4_9GAMM</name>
<proteinExistence type="predicted"/>
<dbReference type="EMBL" id="NDXW01000001">
    <property type="protein sequence ID" value="RDH46193.1"/>
    <property type="molecule type" value="Genomic_DNA"/>
</dbReference>
<keyword evidence="2" id="KW-1185">Reference proteome</keyword>
<reference evidence="1 2" key="1">
    <citation type="submission" date="2017-04" db="EMBL/GenBank/DDBJ databases">
        <title>Draft genome sequence of Zooshikella ganghwensis VG4 isolated from Red Sea sediments.</title>
        <authorList>
            <person name="Rehman Z."/>
            <person name="Alam I."/>
            <person name="Kamau A."/>
            <person name="Bajic V."/>
            <person name="Leiknes T."/>
        </authorList>
    </citation>
    <scope>NUCLEOTIDE SEQUENCE [LARGE SCALE GENOMIC DNA]</scope>
    <source>
        <strain evidence="1 2">VG4</strain>
    </source>
</reference>
<dbReference type="AlphaFoldDB" id="A0A4P9VRJ4"/>
<organism evidence="1 2">
    <name type="scientific">Zooshikella ganghwensis</name>
    <dbReference type="NCBI Taxonomy" id="202772"/>
    <lineage>
        <taxon>Bacteria</taxon>
        <taxon>Pseudomonadati</taxon>
        <taxon>Pseudomonadota</taxon>
        <taxon>Gammaproteobacteria</taxon>
        <taxon>Oceanospirillales</taxon>
        <taxon>Zooshikellaceae</taxon>
        <taxon>Zooshikella</taxon>
    </lineage>
</organism>